<dbReference type="EMBL" id="JAINUF010000003">
    <property type="protein sequence ID" value="KAJ8370097.1"/>
    <property type="molecule type" value="Genomic_DNA"/>
</dbReference>
<accession>A0A9Q1J6D9</accession>
<feature type="region of interest" description="Disordered" evidence="1">
    <location>
        <begin position="46"/>
        <end position="72"/>
    </location>
</feature>
<reference evidence="2" key="1">
    <citation type="journal article" date="2023" name="Science">
        <title>Genome structures resolve the early diversification of teleost fishes.</title>
        <authorList>
            <person name="Parey E."/>
            <person name="Louis A."/>
            <person name="Montfort J."/>
            <person name="Bouchez O."/>
            <person name="Roques C."/>
            <person name="Iampietro C."/>
            <person name="Lluch J."/>
            <person name="Castinel A."/>
            <person name="Donnadieu C."/>
            <person name="Desvignes T."/>
            <person name="Floi Bucao C."/>
            <person name="Jouanno E."/>
            <person name="Wen M."/>
            <person name="Mejri S."/>
            <person name="Dirks R."/>
            <person name="Jansen H."/>
            <person name="Henkel C."/>
            <person name="Chen W.J."/>
            <person name="Zahm M."/>
            <person name="Cabau C."/>
            <person name="Klopp C."/>
            <person name="Thompson A.W."/>
            <person name="Robinson-Rechavi M."/>
            <person name="Braasch I."/>
            <person name="Lecointre G."/>
            <person name="Bobe J."/>
            <person name="Postlethwait J.H."/>
            <person name="Berthelot C."/>
            <person name="Roest Crollius H."/>
            <person name="Guiguen Y."/>
        </authorList>
    </citation>
    <scope>NUCLEOTIDE SEQUENCE</scope>
    <source>
        <strain evidence="2">WJC10195</strain>
    </source>
</reference>
<gene>
    <name evidence="2" type="ORF">SKAU_G00101250</name>
</gene>
<organism evidence="2 3">
    <name type="scientific">Synaphobranchus kaupii</name>
    <name type="common">Kaup's arrowtooth eel</name>
    <dbReference type="NCBI Taxonomy" id="118154"/>
    <lineage>
        <taxon>Eukaryota</taxon>
        <taxon>Metazoa</taxon>
        <taxon>Chordata</taxon>
        <taxon>Craniata</taxon>
        <taxon>Vertebrata</taxon>
        <taxon>Euteleostomi</taxon>
        <taxon>Actinopterygii</taxon>
        <taxon>Neopterygii</taxon>
        <taxon>Teleostei</taxon>
        <taxon>Anguilliformes</taxon>
        <taxon>Synaphobranchidae</taxon>
        <taxon>Synaphobranchus</taxon>
    </lineage>
</organism>
<dbReference type="Proteomes" id="UP001152622">
    <property type="component" value="Chromosome 3"/>
</dbReference>
<evidence type="ECO:0000313" key="3">
    <source>
        <dbReference type="Proteomes" id="UP001152622"/>
    </source>
</evidence>
<name>A0A9Q1J6D9_SYNKA</name>
<proteinExistence type="predicted"/>
<comment type="caution">
    <text evidence="2">The sequence shown here is derived from an EMBL/GenBank/DDBJ whole genome shotgun (WGS) entry which is preliminary data.</text>
</comment>
<dbReference type="AlphaFoldDB" id="A0A9Q1J6D9"/>
<evidence type="ECO:0000313" key="2">
    <source>
        <dbReference type="EMBL" id="KAJ8370097.1"/>
    </source>
</evidence>
<evidence type="ECO:0000256" key="1">
    <source>
        <dbReference type="SAM" id="MobiDB-lite"/>
    </source>
</evidence>
<sequence length="72" mass="7381">MPLFQLTVSEGPDPSEFCVLPAPLTSCAVPGRTGSQKQGPCLTGAEQAAALAGQHTSERRPPPPAPQEKTAA</sequence>
<keyword evidence="3" id="KW-1185">Reference proteome</keyword>
<protein>
    <submittedName>
        <fullName evidence="2">Uncharacterized protein</fullName>
    </submittedName>
</protein>